<sequence>MVSANVTSLTYISVLRAIITPGFTDSAGHQAIPLLLPLLAEDLLVDDLLDPLDVGGLEWVQQVHDVIVSTVEPELLHMVGGIGTALLVLDIGGVSIPIQPDQEIADRLFHFASRRILASTW</sequence>
<keyword evidence="2" id="KW-1185">Reference proteome</keyword>
<protein>
    <submittedName>
        <fullName evidence="1">Unnamed protein product</fullName>
    </submittedName>
</protein>
<evidence type="ECO:0000313" key="1">
    <source>
        <dbReference type="EMBL" id="GMF59155.1"/>
    </source>
</evidence>
<dbReference type="Proteomes" id="UP001165121">
    <property type="component" value="Unassembled WGS sequence"/>
</dbReference>
<reference evidence="1" key="1">
    <citation type="submission" date="2023-04" db="EMBL/GenBank/DDBJ databases">
        <title>Phytophthora fragariaefolia NBRC 109709.</title>
        <authorList>
            <person name="Ichikawa N."/>
            <person name="Sato H."/>
            <person name="Tonouchi N."/>
        </authorList>
    </citation>
    <scope>NUCLEOTIDE SEQUENCE</scope>
    <source>
        <strain evidence="1">NBRC 109709</strain>
    </source>
</reference>
<comment type="caution">
    <text evidence="1">The sequence shown here is derived from an EMBL/GenBank/DDBJ whole genome shotgun (WGS) entry which is preliminary data.</text>
</comment>
<accession>A0A9W7D4K9</accession>
<evidence type="ECO:0000313" key="2">
    <source>
        <dbReference type="Proteomes" id="UP001165121"/>
    </source>
</evidence>
<dbReference type="AlphaFoldDB" id="A0A9W7D4K9"/>
<organism evidence="1 2">
    <name type="scientific">Phytophthora fragariaefolia</name>
    <dbReference type="NCBI Taxonomy" id="1490495"/>
    <lineage>
        <taxon>Eukaryota</taxon>
        <taxon>Sar</taxon>
        <taxon>Stramenopiles</taxon>
        <taxon>Oomycota</taxon>
        <taxon>Peronosporomycetes</taxon>
        <taxon>Peronosporales</taxon>
        <taxon>Peronosporaceae</taxon>
        <taxon>Phytophthora</taxon>
    </lineage>
</organism>
<proteinExistence type="predicted"/>
<gene>
    <name evidence="1" type="ORF">Pfra01_002553600</name>
</gene>
<dbReference type="EMBL" id="BSXT01004877">
    <property type="protein sequence ID" value="GMF59155.1"/>
    <property type="molecule type" value="Genomic_DNA"/>
</dbReference>
<name>A0A9W7D4K9_9STRA</name>